<evidence type="ECO:0000313" key="2">
    <source>
        <dbReference type="EMBL" id="RHC56340.1"/>
    </source>
</evidence>
<sequence>MNQSTKRNIPRWLLPVILMVIGLTVGAGLTLALQGNGVLPNHVSGIVSEVSGQLSSGESDAKQTVQELYDAAVKDAVFADKDEIMPLITLTKEDSRVTWNDAGDRVLLLTWHNYPDSYPAGQTVTLGPVWTFTGRELQGKYDAGKAVVTDWNLHLKQLIGFLPDSNHSTVTGLWVRPEDVVRPPINRIPPLTA</sequence>
<gene>
    <name evidence="2" type="ORF">DW839_10350</name>
</gene>
<dbReference type="Proteomes" id="UP000283975">
    <property type="component" value="Unassembled WGS sequence"/>
</dbReference>
<organism evidence="2 3">
    <name type="scientific">Enterocloster bolteae</name>
    <dbReference type="NCBI Taxonomy" id="208479"/>
    <lineage>
        <taxon>Bacteria</taxon>
        <taxon>Bacillati</taxon>
        <taxon>Bacillota</taxon>
        <taxon>Clostridia</taxon>
        <taxon>Lachnospirales</taxon>
        <taxon>Lachnospiraceae</taxon>
        <taxon>Enterocloster</taxon>
    </lineage>
</organism>
<comment type="caution">
    <text evidence="2">The sequence shown here is derived from an EMBL/GenBank/DDBJ whole genome shotgun (WGS) entry which is preliminary data.</text>
</comment>
<dbReference type="AlphaFoldDB" id="A0A414AWQ5"/>
<feature type="transmembrane region" description="Helical" evidence="1">
    <location>
        <begin position="12"/>
        <end position="33"/>
    </location>
</feature>
<keyword evidence="1" id="KW-1133">Transmembrane helix</keyword>
<keyword evidence="1" id="KW-0812">Transmembrane</keyword>
<evidence type="ECO:0000256" key="1">
    <source>
        <dbReference type="SAM" id="Phobius"/>
    </source>
</evidence>
<proteinExistence type="predicted"/>
<name>A0A414AWQ5_9FIRM</name>
<evidence type="ECO:0000313" key="3">
    <source>
        <dbReference type="Proteomes" id="UP000283975"/>
    </source>
</evidence>
<dbReference type="EMBL" id="QSHZ01000009">
    <property type="protein sequence ID" value="RHC56340.1"/>
    <property type="molecule type" value="Genomic_DNA"/>
</dbReference>
<keyword evidence="1" id="KW-0472">Membrane</keyword>
<accession>A0A414AWQ5</accession>
<protein>
    <submittedName>
        <fullName evidence="2">Uncharacterized protein</fullName>
    </submittedName>
</protein>
<reference evidence="2 3" key="1">
    <citation type="submission" date="2018-08" db="EMBL/GenBank/DDBJ databases">
        <title>A genome reference for cultivated species of the human gut microbiota.</title>
        <authorList>
            <person name="Zou Y."/>
            <person name="Xue W."/>
            <person name="Luo G."/>
        </authorList>
    </citation>
    <scope>NUCLEOTIDE SEQUENCE [LARGE SCALE GENOMIC DNA]</scope>
    <source>
        <strain evidence="2 3">AM35-14</strain>
    </source>
</reference>